<dbReference type="InterPro" id="IPR011681">
    <property type="entry name" value="GcrA"/>
</dbReference>
<accession>K4JQZ5</accession>
<dbReference type="Proteomes" id="UP000000461">
    <property type="component" value="Segment"/>
</dbReference>
<dbReference type="EMBL" id="JX100814">
    <property type="protein sequence ID" value="AFU86710.1"/>
    <property type="molecule type" value="Genomic_DNA"/>
</dbReference>
<proteinExistence type="predicted"/>
<name>K4JQZ5_9CAUD</name>
<dbReference type="OrthoDB" id="33027at10239"/>
<protein>
    <submittedName>
        <fullName evidence="1">Putative GcrA-like cell cycle regulator</fullName>
    </submittedName>
</protein>
<dbReference type="KEGG" id="vg:13996009"/>
<sequence length="182" mass="20590">MVKKRKSDWLAEDIALLKKLWAEPVGTKQIGEMLSEPRSKSAVCGMGDRLRQKGELGEKVLPLQERRKKTRGYGIQIKKVKVAKPKKVTKPKAEKPSKPKIELVPEGQAPIPVRPETVVPTLKLTRGMCRWPYGDPTDQNFGHCGCRTEQGVYCIEHHRVAYRPFVYKAATRPSHVGKIKRA</sequence>
<reference evidence="1 2" key="1">
    <citation type="journal article" date="2012" name="BMC Genomics">
        <title>The Caulobacter crescentus phage phiCbK: genomics of a canonical phage.</title>
        <authorList>
            <person name="Gill J.J."/>
            <person name="Berry J.D."/>
            <person name="Russell W.K."/>
            <person name="Lessor L."/>
            <person name="Escobar Garcia D.A."/>
            <person name="Hernandez D."/>
            <person name="Kane A."/>
            <person name="Keene J."/>
            <person name="Maddox M."/>
            <person name="Martin R."/>
            <person name="Mohan S."/>
            <person name="Thorn A.M."/>
            <person name="Russell D.H."/>
            <person name="Young R."/>
        </authorList>
    </citation>
    <scope>NUCLEOTIDE SEQUENCE [LARGE SCALE GENOMIC DNA]</scope>
</reference>
<keyword evidence="2" id="KW-1185">Reference proteome</keyword>
<gene>
    <name evidence="1" type="ORF">CcrRogue_gp228</name>
</gene>
<evidence type="ECO:0000313" key="2">
    <source>
        <dbReference type="Proteomes" id="UP000000461"/>
    </source>
</evidence>
<evidence type="ECO:0000313" key="1">
    <source>
        <dbReference type="EMBL" id="AFU86710.1"/>
    </source>
</evidence>
<organism evidence="1 2">
    <name type="scientific">Caulobacter phage CcrRogue</name>
    <dbReference type="NCBI Taxonomy" id="2927986"/>
    <lineage>
        <taxon>Viruses</taxon>
        <taxon>Duplodnaviria</taxon>
        <taxon>Heunggongvirae</taxon>
        <taxon>Uroviricota</taxon>
        <taxon>Caudoviricetes</taxon>
        <taxon>Jeanschmidtviridae</taxon>
        <taxon>Poindextervirus</taxon>
        <taxon>Poindextervirus rogue</taxon>
    </lineage>
</organism>
<dbReference type="Pfam" id="PF07750">
    <property type="entry name" value="GcrA"/>
    <property type="match status" value="1"/>
</dbReference>